<dbReference type="EMBL" id="MK500354">
    <property type="protein sequence ID" value="QBK87500.1"/>
    <property type="molecule type" value="Genomic_DNA"/>
</dbReference>
<evidence type="ECO:0000313" key="2">
    <source>
        <dbReference type="EMBL" id="QBK87500.1"/>
    </source>
</evidence>
<reference evidence="2" key="1">
    <citation type="journal article" date="2019" name="MBio">
        <title>Virus Genomes from Deep Sea Sediments Expand the Ocean Megavirome and Support Independent Origins of Viral Gigantism.</title>
        <authorList>
            <person name="Backstrom D."/>
            <person name="Yutin N."/>
            <person name="Jorgensen S.L."/>
            <person name="Dharamshi J."/>
            <person name="Homa F."/>
            <person name="Zaremba-Niedwiedzka K."/>
            <person name="Spang A."/>
            <person name="Wolf Y.I."/>
            <person name="Koonin E.V."/>
            <person name="Ettema T.J."/>
        </authorList>
    </citation>
    <scope>NUCLEOTIDE SEQUENCE</scope>
</reference>
<name>A0A481YWV1_9VIRU</name>
<keyword evidence="1" id="KW-1133">Transmembrane helix</keyword>
<accession>A0A481YWV1</accession>
<feature type="transmembrane region" description="Helical" evidence="1">
    <location>
        <begin position="75"/>
        <end position="99"/>
    </location>
</feature>
<keyword evidence="1" id="KW-0812">Transmembrane</keyword>
<gene>
    <name evidence="2" type="ORF">LCMAC201_04100</name>
</gene>
<organism evidence="2">
    <name type="scientific">Marseillevirus LCMAC201</name>
    <dbReference type="NCBI Taxonomy" id="2506605"/>
    <lineage>
        <taxon>Viruses</taxon>
        <taxon>Varidnaviria</taxon>
        <taxon>Bamfordvirae</taxon>
        <taxon>Nucleocytoviricota</taxon>
        <taxon>Megaviricetes</taxon>
        <taxon>Pimascovirales</taxon>
        <taxon>Pimascovirales incertae sedis</taxon>
        <taxon>Marseilleviridae</taxon>
    </lineage>
</organism>
<proteinExistence type="predicted"/>
<evidence type="ECO:0000256" key="1">
    <source>
        <dbReference type="SAM" id="Phobius"/>
    </source>
</evidence>
<keyword evidence="1" id="KW-0472">Membrane</keyword>
<feature type="transmembrane region" description="Helical" evidence="1">
    <location>
        <begin position="45"/>
        <end position="63"/>
    </location>
</feature>
<protein>
    <submittedName>
        <fullName evidence="2">Uncharacterized protein</fullName>
    </submittedName>
</protein>
<sequence length="102" mass="11651">MGKKDHGTKLADLPDDSDDEIDSTELAALNSILNIKKKSPEEYNSLKYVMYATAIFLMLSLPFTDRILELALPMANSWLILVGLKTIIFFIVYYIVFFINKK</sequence>